<reference evidence="2" key="1">
    <citation type="submission" date="2016-01" db="EMBL/GenBank/DDBJ databases">
        <authorList>
            <person name="Storey N.H."/>
            <person name="Neuman B.W."/>
        </authorList>
    </citation>
    <scope>NUCLEOTIDE SEQUENCE [LARGE SCALE GENOMIC DNA]</scope>
    <source>
        <strain evidence="2">NCPPB 2472</strain>
    </source>
</reference>
<organism evidence="1 2">
    <name type="scientific">Pseudomonas agarici</name>
    <dbReference type="NCBI Taxonomy" id="46677"/>
    <lineage>
        <taxon>Bacteria</taxon>
        <taxon>Pseudomonadati</taxon>
        <taxon>Pseudomonadota</taxon>
        <taxon>Gammaproteobacteria</taxon>
        <taxon>Pseudomonadales</taxon>
        <taxon>Pseudomonadaceae</taxon>
        <taxon>Pseudomonas</taxon>
    </lineage>
</organism>
<dbReference type="EMBL" id="CP014135">
    <property type="protein sequence ID" value="AMB86570.1"/>
    <property type="molecule type" value="Genomic_DNA"/>
</dbReference>
<proteinExistence type="predicted"/>
<name>A0A0X1T3C3_PSEAA</name>
<evidence type="ECO:0000313" key="1">
    <source>
        <dbReference type="EMBL" id="AMB86570.1"/>
    </source>
</evidence>
<accession>A0A0X1T3C3</accession>
<protein>
    <submittedName>
        <fullName evidence="1">Uncharacterized protein</fullName>
    </submittedName>
</protein>
<keyword evidence="2" id="KW-1185">Reference proteome</keyword>
<evidence type="ECO:0000313" key="2">
    <source>
        <dbReference type="Proteomes" id="UP000063229"/>
    </source>
</evidence>
<sequence>MGWDSLKPETKVQRKDSSIKSLDKLAFEWGLDEDVVLLAKHVLKYQTRHYAATVGMRAGY</sequence>
<gene>
    <name evidence="1" type="ORF">AWM79_15170</name>
</gene>
<dbReference type="AlphaFoldDB" id="A0A0X1T3C3"/>
<dbReference type="Proteomes" id="UP000063229">
    <property type="component" value="Chromosome"/>
</dbReference>
<dbReference type="KEGG" id="pagb:AWM79_15170"/>